<dbReference type="CDD" id="cd02440">
    <property type="entry name" value="AdoMet_MTases"/>
    <property type="match status" value="1"/>
</dbReference>
<dbReference type="Pfam" id="PF13649">
    <property type="entry name" value="Methyltransf_25"/>
    <property type="match status" value="1"/>
</dbReference>
<dbReference type="InterPro" id="IPR041698">
    <property type="entry name" value="Methyltransf_25"/>
</dbReference>
<dbReference type="OrthoDB" id="4484556at2"/>
<evidence type="ECO:0000259" key="1">
    <source>
        <dbReference type="Pfam" id="PF13649"/>
    </source>
</evidence>
<dbReference type="AlphaFoldDB" id="A0A0J6VTI0"/>
<feature type="domain" description="Methyltransferase" evidence="1">
    <location>
        <begin position="54"/>
        <end position="140"/>
    </location>
</feature>
<gene>
    <name evidence="2" type="ORF">MCHUDSM44219_04759</name>
</gene>
<comment type="caution">
    <text evidence="2">The sequence shown here is derived from an EMBL/GenBank/DDBJ whole genome shotgun (WGS) entry which is preliminary data.</text>
</comment>
<dbReference type="Gene3D" id="3.40.50.150">
    <property type="entry name" value="Vaccinia Virus protein VP39"/>
    <property type="match status" value="1"/>
</dbReference>
<evidence type="ECO:0000313" key="2">
    <source>
        <dbReference type="EMBL" id="KMO72772.1"/>
    </source>
</evidence>
<evidence type="ECO:0000313" key="3">
    <source>
        <dbReference type="Proteomes" id="UP000036176"/>
    </source>
</evidence>
<dbReference type="EMBL" id="JYNX01000062">
    <property type="protein sequence ID" value="KMO72772.1"/>
    <property type="molecule type" value="Genomic_DNA"/>
</dbReference>
<proteinExistence type="predicted"/>
<keyword evidence="2" id="KW-0489">Methyltransferase</keyword>
<dbReference type="Proteomes" id="UP000036176">
    <property type="component" value="Unassembled WGS sequence"/>
</dbReference>
<reference evidence="2 3" key="1">
    <citation type="journal article" date="2015" name="Genome Biol. Evol.">
        <title>Characterization of Three Mycobacterium spp. with Potential Use in Bioremediation by Genome Sequencing and Comparative Genomics.</title>
        <authorList>
            <person name="Das S."/>
            <person name="Pettersson B.M."/>
            <person name="Behra P.R."/>
            <person name="Ramesh M."/>
            <person name="Dasgupta S."/>
            <person name="Bhattacharya A."/>
            <person name="Kirsebom L.A."/>
        </authorList>
    </citation>
    <scope>NUCLEOTIDE SEQUENCE [LARGE SCALE GENOMIC DNA]</scope>
    <source>
        <strain evidence="2 3">DSM 44219</strain>
    </source>
</reference>
<dbReference type="GO" id="GO:0032259">
    <property type="term" value="P:methylation"/>
    <property type="evidence" value="ECO:0007669"/>
    <property type="project" value="UniProtKB-KW"/>
</dbReference>
<dbReference type="GO" id="GO:0008168">
    <property type="term" value="F:methyltransferase activity"/>
    <property type="evidence" value="ECO:0007669"/>
    <property type="project" value="UniProtKB-KW"/>
</dbReference>
<protein>
    <submittedName>
        <fullName evidence="2">Methyltransferase domain protein</fullName>
    </submittedName>
</protein>
<keyword evidence="2" id="KW-0808">Transferase</keyword>
<dbReference type="RefSeq" id="WP_048420649.1">
    <property type="nucleotide sequence ID" value="NZ_JYNX01000062.1"/>
</dbReference>
<dbReference type="PATRIC" id="fig|1800.3.peg.4786"/>
<dbReference type="SUPFAM" id="SSF53335">
    <property type="entry name" value="S-adenosyl-L-methionine-dependent methyltransferases"/>
    <property type="match status" value="1"/>
</dbReference>
<organism evidence="2 3">
    <name type="scientific">Mycolicibacterium chubuense</name>
    <name type="common">Mycobacterium chubuense</name>
    <dbReference type="NCBI Taxonomy" id="1800"/>
    <lineage>
        <taxon>Bacteria</taxon>
        <taxon>Bacillati</taxon>
        <taxon>Actinomycetota</taxon>
        <taxon>Actinomycetes</taxon>
        <taxon>Mycobacteriales</taxon>
        <taxon>Mycobacteriaceae</taxon>
        <taxon>Mycolicibacterium</taxon>
    </lineage>
</organism>
<accession>A0A0J6VTI0</accession>
<name>A0A0J6VTI0_MYCCU</name>
<dbReference type="InterPro" id="IPR029063">
    <property type="entry name" value="SAM-dependent_MTases_sf"/>
</dbReference>
<sequence length="208" mass="22612">MIGALYDAALTGRRCWIRGADYQTRVLPVDRWLGECDDDPFDAALAARAEGPTVDLACGPGRFAAWLARQGIPAVGIDQSAVAVHLAEQRGARALRGDVFDMLPREGWWQTVLLADGNVGIGGDPMRLFNRCRALLRDGGHCVVEFDPAVTGSTTTMVRLETDDEVGPWFEWASVGLDAVEEFGQRVSLRLKDVEIIGERGMAELAAI</sequence>
<keyword evidence="3" id="KW-1185">Reference proteome</keyword>